<reference evidence="1" key="1">
    <citation type="submission" date="2018-04" db="EMBL/GenBank/DDBJ databases">
        <title>Whole genome sequencing of Hypsizygus marmoreus.</title>
        <authorList>
            <person name="Choi I.-G."/>
            <person name="Min B."/>
            <person name="Kim J.-G."/>
            <person name="Kim S."/>
            <person name="Oh Y.-L."/>
            <person name="Kong W.-S."/>
            <person name="Park H."/>
            <person name="Jeong J."/>
            <person name="Song E.-S."/>
        </authorList>
    </citation>
    <scope>NUCLEOTIDE SEQUENCE [LARGE SCALE GENOMIC DNA]</scope>
    <source>
        <strain evidence="1">51987-8</strain>
    </source>
</reference>
<protein>
    <submittedName>
        <fullName evidence="1">Uncharacterized protein</fullName>
    </submittedName>
</protein>
<organism evidence="1 2">
    <name type="scientific">Hypsizygus marmoreus</name>
    <name type="common">White beech mushroom</name>
    <name type="synonym">Agaricus marmoreus</name>
    <dbReference type="NCBI Taxonomy" id="39966"/>
    <lineage>
        <taxon>Eukaryota</taxon>
        <taxon>Fungi</taxon>
        <taxon>Dikarya</taxon>
        <taxon>Basidiomycota</taxon>
        <taxon>Agaricomycotina</taxon>
        <taxon>Agaricomycetes</taxon>
        <taxon>Agaricomycetidae</taxon>
        <taxon>Agaricales</taxon>
        <taxon>Tricholomatineae</taxon>
        <taxon>Lyophyllaceae</taxon>
        <taxon>Hypsizygus</taxon>
    </lineage>
</organism>
<gene>
    <name evidence="1" type="ORF">Hypma_012637</name>
</gene>
<dbReference type="OrthoDB" id="185373at2759"/>
<dbReference type="EMBL" id="LUEZ02000069">
    <property type="protein sequence ID" value="RDB20308.1"/>
    <property type="molecule type" value="Genomic_DNA"/>
</dbReference>
<accession>A0A369JEI6</accession>
<evidence type="ECO:0000313" key="2">
    <source>
        <dbReference type="Proteomes" id="UP000076154"/>
    </source>
</evidence>
<dbReference type="InParanoid" id="A0A369JEI6"/>
<keyword evidence="2" id="KW-1185">Reference proteome</keyword>
<sequence>MAAIMAGSVLDVPYHHQVIYDFLLPTPPRNPFSDLSKLQRLSAPNVPSHGSDALSRLALFRQGTSFEMTSRALRAFILMQDYASAFIVLRTFRIFRPPISTKPSLVITRPIVKQFRCNINKASNVICSSFVALFKFRE</sequence>
<proteinExistence type="predicted"/>
<name>A0A369JEI6_HYPMA</name>
<comment type="caution">
    <text evidence="1">The sequence shown here is derived from an EMBL/GenBank/DDBJ whole genome shotgun (WGS) entry which is preliminary data.</text>
</comment>
<evidence type="ECO:0000313" key="1">
    <source>
        <dbReference type="EMBL" id="RDB20308.1"/>
    </source>
</evidence>
<dbReference type="AlphaFoldDB" id="A0A369JEI6"/>
<dbReference type="Proteomes" id="UP000076154">
    <property type="component" value="Unassembled WGS sequence"/>
</dbReference>